<feature type="transmembrane region" description="Helical" evidence="19">
    <location>
        <begin position="12"/>
        <end position="34"/>
    </location>
</feature>
<dbReference type="Pfam" id="PF02518">
    <property type="entry name" value="HATPase_c"/>
    <property type="match status" value="1"/>
</dbReference>
<evidence type="ECO:0000256" key="4">
    <source>
        <dbReference type="ARBA" id="ARBA00022475"/>
    </source>
</evidence>
<dbReference type="RefSeq" id="WP_146797213.1">
    <property type="nucleotide sequence ID" value="NZ_VOLP01000003.1"/>
</dbReference>
<reference evidence="26 28" key="1">
    <citation type="submission" date="2019-07" db="EMBL/GenBank/DDBJ databases">
        <title>Genomes of sea-ice associated Colwellia species.</title>
        <authorList>
            <person name="Bowman J.P."/>
        </authorList>
    </citation>
    <scope>NUCLEOTIDE SEQUENCE [LARGE SCALE GENOMIC DNA]</scope>
    <source>
        <strain evidence="25 27">ACAM 607</strain>
        <strain evidence="26 28">IC036</strain>
    </source>
</reference>
<keyword evidence="27" id="KW-1185">Reference proteome</keyword>
<dbReference type="EC" id="2.7.13.3" evidence="3"/>
<evidence type="ECO:0000313" key="27">
    <source>
        <dbReference type="Proteomes" id="UP000321525"/>
    </source>
</evidence>
<dbReference type="InterPro" id="IPR035965">
    <property type="entry name" value="PAS-like_dom_sf"/>
</dbReference>
<comment type="subcellular location">
    <subcellularLocation>
        <location evidence="2">Cell membrane</location>
        <topology evidence="2">Multi-pass membrane protein</topology>
    </subcellularLocation>
</comment>
<evidence type="ECO:0000256" key="7">
    <source>
        <dbReference type="ARBA" id="ARBA00022692"/>
    </source>
</evidence>
<dbReference type="InterPro" id="IPR003594">
    <property type="entry name" value="HATPase_dom"/>
</dbReference>
<evidence type="ECO:0000256" key="10">
    <source>
        <dbReference type="ARBA" id="ARBA00022840"/>
    </source>
</evidence>
<name>A0A5C6QRU0_9GAMM</name>
<dbReference type="SUPFAM" id="SSF47384">
    <property type="entry name" value="Homodimeric domain of signal transducing histidine kinase"/>
    <property type="match status" value="1"/>
</dbReference>
<keyword evidence="12" id="KW-0902">Two-component regulatory system</keyword>
<dbReference type="SMART" id="SM00086">
    <property type="entry name" value="PAC"/>
    <property type="match status" value="2"/>
</dbReference>
<dbReference type="GO" id="GO:0000155">
    <property type="term" value="F:phosphorelay sensor kinase activity"/>
    <property type="evidence" value="ECO:0007669"/>
    <property type="project" value="InterPro"/>
</dbReference>
<keyword evidence="9" id="KW-0418">Kinase</keyword>
<dbReference type="Gene3D" id="2.10.70.100">
    <property type="match status" value="1"/>
</dbReference>
<feature type="modified residue" description="4-aspartylphosphate" evidence="17">
    <location>
        <position position="1252"/>
    </location>
</feature>
<dbReference type="InterPro" id="IPR004358">
    <property type="entry name" value="Sig_transdc_His_kin-like_C"/>
</dbReference>
<dbReference type="FunFam" id="3.30.565.10:FF:000010">
    <property type="entry name" value="Sensor histidine kinase RcsC"/>
    <property type="match status" value="1"/>
</dbReference>
<dbReference type="PRINTS" id="PR00344">
    <property type="entry name" value="BCTRLSENSOR"/>
</dbReference>
<dbReference type="InterPro" id="IPR036641">
    <property type="entry name" value="HPT_dom_sf"/>
</dbReference>
<keyword evidence="4" id="KW-1003">Cell membrane</keyword>
<dbReference type="CDD" id="cd00082">
    <property type="entry name" value="HisKA"/>
    <property type="match status" value="1"/>
</dbReference>
<dbReference type="Gene3D" id="3.30.565.10">
    <property type="entry name" value="Histidine kinase-like ATPase, C-terminal domain"/>
    <property type="match status" value="1"/>
</dbReference>
<evidence type="ECO:0000256" key="8">
    <source>
        <dbReference type="ARBA" id="ARBA00022741"/>
    </source>
</evidence>
<evidence type="ECO:0000256" key="17">
    <source>
        <dbReference type="PROSITE-ProRule" id="PRU00169"/>
    </source>
</evidence>
<dbReference type="CDD" id="cd17546">
    <property type="entry name" value="REC_hyHK_CKI1_RcsC-like"/>
    <property type="match status" value="1"/>
</dbReference>
<dbReference type="InterPro" id="IPR001789">
    <property type="entry name" value="Sig_transdc_resp-reg_receiver"/>
</dbReference>
<evidence type="ECO:0000256" key="13">
    <source>
        <dbReference type="ARBA" id="ARBA00023136"/>
    </source>
</evidence>
<dbReference type="GO" id="GO:0006355">
    <property type="term" value="P:regulation of DNA-templated transcription"/>
    <property type="evidence" value="ECO:0007669"/>
    <property type="project" value="InterPro"/>
</dbReference>
<feature type="domain" description="PAS" evidence="22">
    <location>
        <begin position="647"/>
        <end position="686"/>
    </location>
</feature>
<dbReference type="GO" id="GO:0005886">
    <property type="term" value="C:plasma membrane"/>
    <property type="evidence" value="ECO:0007669"/>
    <property type="project" value="UniProtKB-SubCell"/>
</dbReference>
<dbReference type="SMART" id="SM00387">
    <property type="entry name" value="HATPase_c"/>
    <property type="match status" value="1"/>
</dbReference>
<evidence type="ECO:0000313" key="26">
    <source>
        <dbReference type="EMBL" id="TWX71527.1"/>
    </source>
</evidence>
<feature type="domain" description="Histidine kinase" evidence="20">
    <location>
        <begin position="815"/>
        <end position="1041"/>
    </location>
</feature>
<keyword evidence="10" id="KW-0067">ATP-binding</keyword>
<evidence type="ECO:0000259" key="20">
    <source>
        <dbReference type="PROSITE" id="PS50109"/>
    </source>
</evidence>
<evidence type="ECO:0000259" key="22">
    <source>
        <dbReference type="PROSITE" id="PS50112"/>
    </source>
</evidence>
<evidence type="ECO:0000313" key="25">
    <source>
        <dbReference type="EMBL" id="TWX62616.1"/>
    </source>
</evidence>
<dbReference type="PROSITE" id="PS50894">
    <property type="entry name" value="HPT"/>
    <property type="match status" value="1"/>
</dbReference>
<evidence type="ECO:0000256" key="19">
    <source>
        <dbReference type="SAM" id="Phobius"/>
    </source>
</evidence>
<gene>
    <name evidence="25" type="ORF">ESZ26_01940</name>
    <name evidence="26" type="ORF">ESZ27_01550</name>
</gene>
<accession>A0A5C6QRU0</accession>
<dbReference type="InterPro" id="IPR003661">
    <property type="entry name" value="HisK_dim/P_dom"/>
</dbReference>
<dbReference type="SUPFAM" id="SSF55785">
    <property type="entry name" value="PYP-like sensor domain (PAS domain)"/>
    <property type="match status" value="3"/>
</dbReference>
<dbReference type="EMBL" id="VOLR01000002">
    <property type="protein sequence ID" value="TWX62616.1"/>
    <property type="molecule type" value="Genomic_DNA"/>
</dbReference>
<keyword evidence="11 19" id="KW-1133">Transmembrane helix</keyword>
<evidence type="ECO:0000256" key="16">
    <source>
        <dbReference type="PROSITE-ProRule" id="PRU00110"/>
    </source>
</evidence>
<dbReference type="InterPro" id="IPR036890">
    <property type="entry name" value="HATPase_C_sf"/>
</dbReference>
<dbReference type="Gene3D" id="3.30.450.20">
    <property type="entry name" value="PAS domain"/>
    <property type="match status" value="3"/>
</dbReference>
<feature type="domain" description="PAS" evidence="22">
    <location>
        <begin position="502"/>
        <end position="553"/>
    </location>
</feature>
<organism evidence="26 28">
    <name type="scientific">Colwellia hornerae</name>
    <dbReference type="NCBI Taxonomy" id="89402"/>
    <lineage>
        <taxon>Bacteria</taxon>
        <taxon>Pseudomonadati</taxon>
        <taxon>Pseudomonadota</taxon>
        <taxon>Gammaproteobacteria</taxon>
        <taxon>Alteromonadales</taxon>
        <taxon>Colwelliaceae</taxon>
        <taxon>Colwellia</taxon>
    </lineage>
</organism>
<feature type="domain" description="Response regulatory" evidence="21">
    <location>
        <begin position="1203"/>
        <end position="1321"/>
    </location>
</feature>
<feature type="modified residue" description="Phosphohistidine" evidence="16">
    <location>
        <position position="1403"/>
    </location>
</feature>
<dbReference type="InterPro" id="IPR005467">
    <property type="entry name" value="His_kinase_dom"/>
</dbReference>
<evidence type="ECO:0000313" key="28">
    <source>
        <dbReference type="Proteomes" id="UP000321917"/>
    </source>
</evidence>
<keyword evidence="6" id="KW-0808">Transferase</keyword>
<dbReference type="PANTHER" id="PTHR45339:SF1">
    <property type="entry name" value="HYBRID SIGNAL TRANSDUCTION HISTIDINE KINASE J"/>
    <property type="match status" value="1"/>
</dbReference>
<dbReference type="SMART" id="SM00073">
    <property type="entry name" value="HPT"/>
    <property type="match status" value="1"/>
</dbReference>
<dbReference type="Gene3D" id="1.10.287.130">
    <property type="match status" value="1"/>
</dbReference>
<sequence>MSRYANLYKSPLYLIAAVVVLFLIGSTIIGWYSLNKVESTLKTQAIEILTARVKVSNNLLENGWIKSHFSKVKAWSTSPIVVKQVKQLVTAQASGDSIAMAKASESLTAFLQPYLLAEQNEGFYVISPDYNNLSAKTAGLIGQQNIIAKQYPQRLAEVFTEQLVFIPPLLSEIPLINPQGKLQQKYPTTFIVAPILDNDQQVIAALAIRLNPFGAFSTTVQQHSLWKSEQTYFFDSKARLLTTSQFEPELRSAGLLTKEQSSILAISLTLPAKSTTSANNQTQPLIYTKLAQSALKGQAGFSEKSYLNYRGEPVLGAWLWNSALGLGIGAEVSEVDVLQSQQKIVYGLFWQLFQTALMSLFILAIAFYWQKRSAAVIFNSEQYLYSMLNNAPDAIISFNKKGEILRFNKVAGLLFLVDRKGAEAMFFNEFFMQNEKKHLQKWIQHITNDSSACDSFRIMQAKAGDSREFSARVAISSHKTSQDNIFTAIISDLSTIQQLEGRLLVLESAVEQSHSAILITNLNGRIVYVNKAFSETTGYSKTDVLGKNANILDSGHKNTEKYQQLWQKIIESQHWSGQLYNKKKDGSCYWGTTDITPIRDRNGKVDHFLAINQDITRQKANEDKLLKQQLFLKEAERIAHLGCWEKDLKNDAIYWSDGMHELIGIEKNSTPLNSELIVNLVHPEDRYQFRIHQLKALNKLEVYNYECRIILADKQLRYINTSTEVTRDEHGEPVSMLGIVRDITNIKQNEIEREILDAEKEQSRQATLNVLLDVKYQRNRTEKTLADLKESQQELEQARLTAEAASDSKSQFLATMSHEIRTPMNGVVGMLELLQQSELDDDQYHLANVAKDSAWALLQIINDVLDFSKIEAGKMTLESIPFTWTEIIEGAAELLSSQLQSKKLLLVCSSNHHMTEPMLGDPIRLRQIVFNLLGNAIKFTHSNDQQQSLIEVKLDYLDNSQDKKLFRLTVKDNGIGISDDQQIHLFDAFTQADSSTHRQFGGTGLGLSICSKLTTMMGGEISCQSIIGDGTEFHVDLPLVATEKKQTSTLNVKLYHLNILLIAHDGITDSILQKGLIELGAHCHLAPSSPTKLSKLIAIENYDLIIISAEQVISLWPEVKAQLPNNSDEDINILILERWHDFDLPLYPEHATTIASNPFLPQKIYFTIARIMEQKNPLISCQKHDIKTLSIPSIIEAQASNKLILIVEDNVFNQQVLERQLNLFGYAVIIANHGEEALAKMTQYSFALIMTDCQMPIMDGFEFAQKVRENEQSGTTQIPIIAITANAMRNEAEHCIKLGMNDYVTKPMKLDSLKALLGKWLIEEELEDEFKIDSPAELTNEQVAEMLEQPAINISALIECFGDDKEAQQSFLHFYQQHSKPLLAELAVHITDKDWHSVAELAHKLKSSTRSAGAILLGHYCEQLEQLAKEENAPEIIALSHNLYAEFIRVSDEISAKF</sequence>
<dbReference type="Pfam" id="PF00072">
    <property type="entry name" value="Response_reg"/>
    <property type="match status" value="1"/>
</dbReference>
<comment type="subunit">
    <text evidence="14">At low DSF concentrations, interacts with RpfF.</text>
</comment>
<dbReference type="InterPro" id="IPR001610">
    <property type="entry name" value="PAC"/>
</dbReference>
<dbReference type="CDD" id="cd00088">
    <property type="entry name" value="HPT"/>
    <property type="match status" value="1"/>
</dbReference>
<dbReference type="FunFam" id="1.10.287.130:FF:000002">
    <property type="entry name" value="Two-component osmosensing histidine kinase"/>
    <property type="match status" value="1"/>
</dbReference>
<dbReference type="SMART" id="SM00388">
    <property type="entry name" value="HisKA"/>
    <property type="match status" value="1"/>
</dbReference>
<dbReference type="CDD" id="cd16922">
    <property type="entry name" value="HATPase_EvgS-ArcB-TorS-like"/>
    <property type="match status" value="1"/>
</dbReference>
<dbReference type="OrthoDB" id="9810730at2"/>
<evidence type="ECO:0000256" key="18">
    <source>
        <dbReference type="SAM" id="Coils"/>
    </source>
</evidence>
<dbReference type="NCBIfam" id="TIGR00229">
    <property type="entry name" value="sensory_box"/>
    <property type="match status" value="3"/>
</dbReference>
<evidence type="ECO:0000256" key="3">
    <source>
        <dbReference type="ARBA" id="ARBA00012438"/>
    </source>
</evidence>
<dbReference type="EMBL" id="VOLQ01000002">
    <property type="protein sequence ID" value="TWX71527.1"/>
    <property type="molecule type" value="Genomic_DNA"/>
</dbReference>
<keyword evidence="5 17" id="KW-0597">Phosphoprotein</keyword>
<evidence type="ECO:0000256" key="6">
    <source>
        <dbReference type="ARBA" id="ARBA00022679"/>
    </source>
</evidence>
<keyword evidence="7 19" id="KW-0812">Transmembrane</keyword>
<dbReference type="InterPro" id="IPR013767">
    <property type="entry name" value="PAS_fold"/>
</dbReference>
<comment type="caution">
    <text evidence="26">The sequence shown here is derived from an EMBL/GenBank/DDBJ whole genome shotgun (WGS) entry which is preliminary data.</text>
</comment>
<keyword evidence="8" id="KW-0547">Nucleotide-binding</keyword>
<dbReference type="InterPro" id="IPR036097">
    <property type="entry name" value="HisK_dim/P_sf"/>
</dbReference>
<feature type="domain" description="PAC" evidence="23">
    <location>
        <begin position="703"/>
        <end position="755"/>
    </location>
</feature>
<dbReference type="PROSITE" id="PS50109">
    <property type="entry name" value="HIS_KIN"/>
    <property type="match status" value="1"/>
</dbReference>
<evidence type="ECO:0000256" key="15">
    <source>
        <dbReference type="ARBA" id="ARBA00068150"/>
    </source>
</evidence>
<dbReference type="InterPro" id="IPR011006">
    <property type="entry name" value="CheY-like_superfamily"/>
</dbReference>
<proteinExistence type="predicted"/>
<dbReference type="InterPro" id="IPR000014">
    <property type="entry name" value="PAS"/>
</dbReference>
<feature type="domain" description="HPt" evidence="24">
    <location>
        <begin position="1364"/>
        <end position="1458"/>
    </location>
</feature>
<evidence type="ECO:0000259" key="24">
    <source>
        <dbReference type="PROSITE" id="PS50894"/>
    </source>
</evidence>
<dbReference type="PROSITE" id="PS50110">
    <property type="entry name" value="RESPONSE_REGULATORY"/>
    <property type="match status" value="1"/>
</dbReference>
<evidence type="ECO:0000256" key="5">
    <source>
        <dbReference type="ARBA" id="ARBA00022553"/>
    </source>
</evidence>
<dbReference type="GO" id="GO:0005524">
    <property type="term" value="F:ATP binding"/>
    <property type="evidence" value="ECO:0007669"/>
    <property type="project" value="UniProtKB-KW"/>
</dbReference>
<dbReference type="SUPFAM" id="SSF52172">
    <property type="entry name" value="CheY-like"/>
    <property type="match status" value="1"/>
</dbReference>
<feature type="coiled-coil region" evidence="18">
    <location>
        <begin position="741"/>
        <end position="808"/>
    </location>
</feature>
<dbReference type="InterPro" id="IPR008207">
    <property type="entry name" value="Sig_transdc_His_kin_Hpt_dom"/>
</dbReference>
<dbReference type="Pfam" id="PF01627">
    <property type="entry name" value="Hpt"/>
    <property type="match status" value="1"/>
</dbReference>
<dbReference type="SMART" id="SM00091">
    <property type="entry name" value="PAS"/>
    <property type="match status" value="3"/>
</dbReference>
<dbReference type="Pfam" id="PF00989">
    <property type="entry name" value="PAS"/>
    <property type="match status" value="1"/>
</dbReference>
<dbReference type="InterPro" id="IPR013655">
    <property type="entry name" value="PAS_fold_3"/>
</dbReference>
<evidence type="ECO:0000259" key="21">
    <source>
        <dbReference type="PROSITE" id="PS50110"/>
    </source>
</evidence>
<dbReference type="SMART" id="SM00448">
    <property type="entry name" value="REC"/>
    <property type="match status" value="1"/>
</dbReference>
<dbReference type="PROSITE" id="PS50112">
    <property type="entry name" value="PAS"/>
    <property type="match status" value="2"/>
</dbReference>
<comment type="catalytic activity">
    <reaction evidence="1">
        <text>ATP + protein L-histidine = ADP + protein N-phospho-L-histidine.</text>
        <dbReference type="EC" id="2.7.13.3"/>
    </reaction>
</comment>
<evidence type="ECO:0000256" key="12">
    <source>
        <dbReference type="ARBA" id="ARBA00023012"/>
    </source>
</evidence>
<protein>
    <recommendedName>
        <fullName evidence="15">Sensory/regulatory protein RpfC</fullName>
        <ecNumber evidence="3">2.7.13.3</ecNumber>
    </recommendedName>
</protein>
<dbReference type="PANTHER" id="PTHR45339">
    <property type="entry name" value="HYBRID SIGNAL TRANSDUCTION HISTIDINE KINASE J"/>
    <property type="match status" value="1"/>
</dbReference>
<dbReference type="Pfam" id="PF00512">
    <property type="entry name" value="HisKA"/>
    <property type="match status" value="1"/>
</dbReference>
<evidence type="ECO:0000256" key="1">
    <source>
        <dbReference type="ARBA" id="ARBA00000085"/>
    </source>
</evidence>
<dbReference type="Gene3D" id="3.40.50.2300">
    <property type="match status" value="1"/>
</dbReference>
<dbReference type="Proteomes" id="UP000321525">
    <property type="component" value="Unassembled WGS sequence"/>
</dbReference>
<feature type="domain" description="PAC" evidence="23">
    <location>
        <begin position="573"/>
        <end position="627"/>
    </location>
</feature>
<dbReference type="Gene3D" id="1.20.120.160">
    <property type="entry name" value="HPT domain"/>
    <property type="match status" value="1"/>
</dbReference>
<dbReference type="InterPro" id="IPR000700">
    <property type="entry name" value="PAS-assoc_C"/>
</dbReference>
<evidence type="ECO:0000256" key="2">
    <source>
        <dbReference type="ARBA" id="ARBA00004651"/>
    </source>
</evidence>
<evidence type="ECO:0000259" key="23">
    <source>
        <dbReference type="PROSITE" id="PS50113"/>
    </source>
</evidence>
<dbReference type="Pfam" id="PF08447">
    <property type="entry name" value="PAS_3"/>
    <property type="match status" value="1"/>
</dbReference>
<dbReference type="SUPFAM" id="SSF55874">
    <property type="entry name" value="ATPase domain of HSP90 chaperone/DNA topoisomerase II/histidine kinase"/>
    <property type="match status" value="1"/>
</dbReference>
<dbReference type="CDD" id="cd00130">
    <property type="entry name" value="PAS"/>
    <property type="match status" value="2"/>
</dbReference>
<dbReference type="Proteomes" id="UP000321917">
    <property type="component" value="Unassembled WGS sequence"/>
</dbReference>
<evidence type="ECO:0000256" key="9">
    <source>
        <dbReference type="ARBA" id="ARBA00022777"/>
    </source>
</evidence>
<dbReference type="SUPFAM" id="SSF47226">
    <property type="entry name" value="Histidine-containing phosphotransfer domain, HPT domain"/>
    <property type="match status" value="1"/>
</dbReference>
<dbReference type="PROSITE" id="PS50113">
    <property type="entry name" value="PAC"/>
    <property type="match status" value="2"/>
</dbReference>
<keyword evidence="13 19" id="KW-0472">Membrane</keyword>
<evidence type="ECO:0000256" key="11">
    <source>
        <dbReference type="ARBA" id="ARBA00022989"/>
    </source>
</evidence>
<keyword evidence="18" id="KW-0175">Coiled coil</keyword>
<evidence type="ECO:0000256" key="14">
    <source>
        <dbReference type="ARBA" id="ARBA00064003"/>
    </source>
</evidence>